<dbReference type="AlphaFoldDB" id="A0A7J7KX14"/>
<dbReference type="GO" id="GO:0019903">
    <property type="term" value="F:protein phosphatase binding"/>
    <property type="evidence" value="ECO:0007669"/>
    <property type="project" value="InterPro"/>
</dbReference>
<gene>
    <name evidence="3" type="ORF">GIB67_002320</name>
</gene>
<evidence type="ECO:0000313" key="4">
    <source>
        <dbReference type="Proteomes" id="UP000541444"/>
    </source>
</evidence>
<comment type="similarity">
    <text evidence="1">Belongs to the SAPS family.</text>
</comment>
<protein>
    <submittedName>
        <fullName evidence="3">Uncharacterized protein</fullName>
    </submittedName>
</protein>
<dbReference type="PANTHER" id="PTHR12634">
    <property type="entry name" value="SIT4 YEAST -ASSOCIATING PROTEIN-RELATED"/>
    <property type="match status" value="1"/>
</dbReference>
<keyword evidence="2" id="KW-0131">Cell cycle</keyword>
<name>A0A7J7KX14_9MAGN</name>
<dbReference type="Proteomes" id="UP000541444">
    <property type="component" value="Unassembled WGS sequence"/>
</dbReference>
<accession>A0A7J7KX14</accession>
<evidence type="ECO:0000256" key="1">
    <source>
        <dbReference type="ARBA" id="ARBA00006180"/>
    </source>
</evidence>
<dbReference type="InterPro" id="IPR016024">
    <property type="entry name" value="ARM-type_fold"/>
</dbReference>
<sequence>MLNFVYLLWVVCYQAHQEIFSQLVDLIGITSIMEVLIRLVGADDHIYSNYMDVVQWLADINLLEMIVDKLDASCPPEVQSNTVETLCAIIRNFPSSLSAKLYSTSFVTRIFGHALEDSQSKSCLVHSLSVCISLLDHKRSTYFSMIHTMRSQHMYGTSSPVDLETIISAMLPKLGLKFDPN</sequence>
<dbReference type="EMBL" id="JACGCM010002827">
    <property type="protein sequence ID" value="KAF6134919.1"/>
    <property type="molecule type" value="Genomic_DNA"/>
</dbReference>
<dbReference type="OrthoDB" id="295029at2759"/>
<dbReference type="InterPro" id="IPR007587">
    <property type="entry name" value="SAPS"/>
</dbReference>
<dbReference type="GO" id="GO:0019888">
    <property type="term" value="F:protein phosphatase regulator activity"/>
    <property type="evidence" value="ECO:0007669"/>
    <property type="project" value="TreeGrafter"/>
</dbReference>
<comment type="caution">
    <text evidence="3">The sequence shown here is derived from an EMBL/GenBank/DDBJ whole genome shotgun (WGS) entry which is preliminary data.</text>
</comment>
<dbReference type="SUPFAM" id="SSF48371">
    <property type="entry name" value="ARM repeat"/>
    <property type="match status" value="1"/>
</dbReference>
<dbReference type="Pfam" id="PF04499">
    <property type="entry name" value="SAPS"/>
    <property type="match status" value="1"/>
</dbReference>
<keyword evidence="4" id="KW-1185">Reference proteome</keyword>
<reference evidence="3 4" key="1">
    <citation type="journal article" date="2020" name="IScience">
        <title>Genome Sequencing of the Endangered Kingdonia uniflora (Circaeasteraceae, Ranunculales) Reveals Potential Mechanisms of Evolutionary Specialization.</title>
        <authorList>
            <person name="Sun Y."/>
            <person name="Deng T."/>
            <person name="Zhang A."/>
            <person name="Moore M.J."/>
            <person name="Landis J.B."/>
            <person name="Lin N."/>
            <person name="Zhang H."/>
            <person name="Zhang X."/>
            <person name="Huang J."/>
            <person name="Zhang X."/>
            <person name="Sun H."/>
            <person name="Wang H."/>
        </authorList>
    </citation>
    <scope>NUCLEOTIDE SEQUENCE [LARGE SCALE GENOMIC DNA]</scope>
    <source>
        <strain evidence="3">TB1705</strain>
        <tissue evidence="3">Leaf</tissue>
    </source>
</reference>
<proteinExistence type="inferred from homology"/>
<organism evidence="3 4">
    <name type="scientific">Kingdonia uniflora</name>
    <dbReference type="NCBI Taxonomy" id="39325"/>
    <lineage>
        <taxon>Eukaryota</taxon>
        <taxon>Viridiplantae</taxon>
        <taxon>Streptophyta</taxon>
        <taxon>Embryophyta</taxon>
        <taxon>Tracheophyta</taxon>
        <taxon>Spermatophyta</taxon>
        <taxon>Magnoliopsida</taxon>
        <taxon>Ranunculales</taxon>
        <taxon>Circaeasteraceae</taxon>
        <taxon>Kingdonia</taxon>
    </lineage>
</organism>
<evidence type="ECO:0000256" key="2">
    <source>
        <dbReference type="ARBA" id="ARBA00023306"/>
    </source>
</evidence>
<evidence type="ECO:0000313" key="3">
    <source>
        <dbReference type="EMBL" id="KAF6134919.1"/>
    </source>
</evidence>
<dbReference type="PANTHER" id="PTHR12634:SF8">
    <property type="entry name" value="FIERY MOUNTAIN, ISOFORM D"/>
    <property type="match status" value="1"/>
</dbReference>